<dbReference type="SUPFAM" id="SSF90123">
    <property type="entry name" value="ABC transporter transmembrane region"/>
    <property type="match status" value="1"/>
</dbReference>
<dbReference type="Gene3D" id="1.20.1560.10">
    <property type="entry name" value="ABC transporter type 1, transmembrane domain"/>
    <property type="match status" value="1"/>
</dbReference>
<dbReference type="SUPFAM" id="SSF52540">
    <property type="entry name" value="P-loop containing nucleoside triphosphate hydrolases"/>
    <property type="match status" value="1"/>
</dbReference>
<evidence type="ECO:0000259" key="10">
    <source>
        <dbReference type="PROSITE" id="PS50893"/>
    </source>
</evidence>
<sequence>MKSILKYLKNYKLQTVMAPLFKMLEATFELFVPLVVAKMIDVGIAENDKVYIYKMGGMLILLALIGLICSVTAQYFAAKAAMGFGRELRSDLFKHIMSISYNEIDKNGTATLITRMTSDVNQMQTGVNMVLRLFLRSPFIVFGAVIMAFTVDVKTAVVFVIVLPILIAIVFGIIFSTVPLYKKVQGRLDKVTLITRENLVGARVVRAFNHQEADIKDFDEATTGLMKSQLFVGHISALLNPITFVVINLGTVALIHKGAIRVEAFGLSQGQVIALVNYMSQILIELIKLANLIVTTTKAIACGHRVAAILGEESSITYVADGVGSTDEAGNVNESGSIPRVSFNNISFKYKGSGENSLEGLNLSVYEGETVGIIGGTGAGKSTLVNLIPRFYDVSDGELLVDGKNVKDYGKKELRHKIGIVPQKAVLFKGSIADNIRWGKKDADDKEINEALKAAQAYDFVMEKDGNLEFMLNQGATNLSGGQKQRLCIARALVRKPDILILDDSSSALDFATDAKLRASIKDYSKGMTTFIVSQRTSSIRYADKIVVLDDGNVVGIGSHDELMKDCDVYKEIYNSQNQSNDAPAANGKAGDR</sequence>
<reference evidence="12 13" key="1">
    <citation type="submission" date="2017-02" db="EMBL/GenBank/DDBJ databases">
        <authorList>
            <person name="Peterson S.W."/>
        </authorList>
    </citation>
    <scope>NUCLEOTIDE SEQUENCE [LARGE SCALE GENOMIC DNA]</scope>
    <source>
        <strain evidence="12 13">ATCC 17233</strain>
    </source>
</reference>
<keyword evidence="8 9" id="KW-0472">Membrane</keyword>
<dbReference type="PANTHER" id="PTHR43394:SF1">
    <property type="entry name" value="ATP-BINDING CASSETTE SUB-FAMILY B MEMBER 10, MITOCHONDRIAL"/>
    <property type="match status" value="1"/>
</dbReference>
<dbReference type="PANTHER" id="PTHR43394">
    <property type="entry name" value="ATP-DEPENDENT PERMEASE MDL1, MITOCHONDRIAL"/>
    <property type="match status" value="1"/>
</dbReference>
<feature type="transmembrane region" description="Helical" evidence="9">
    <location>
        <begin position="133"/>
        <end position="151"/>
    </location>
</feature>
<keyword evidence="13" id="KW-1185">Reference proteome</keyword>
<dbReference type="SMART" id="SM00382">
    <property type="entry name" value="AAA"/>
    <property type="match status" value="1"/>
</dbReference>
<dbReference type="InterPro" id="IPR027417">
    <property type="entry name" value="P-loop_NTPase"/>
</dbReference>
<evidence type="ECO:0000313" key="13">
    <source>
        <dbReference type="Proteomes" id="UP000189857"/>
    </source>
</evidence>
<dbReference type="InterPro" id="IPR003439">
    <property type="entry name" value="ABC_transporter-like_ATP-bd"/>
</dbReference>
<dbReference type="InterPro" id="IPR011527">
    <property type="entry name" value="ABC1_TM_dom"/>
</dbReference>
<keyword evidence="3" id="KW-1003">Cell membrane</keyword>
<protein>
    <submittedName>
        <fullName evidence="12">ABC-type multidrug transport system, ATPase and permease component</fullName>
    </submittedName>
</protein>
<feature type="domain" description="ABC transporter" evidence="10">
    <location>
        <begin position="341"/>
        <end position="576"/>
    </location>
</feature>
<feature type="transmembrane region" description="Helical" evidence="9">
    <location>
        <begin position="52"/>
        <end position="77"/>
    </location>
</feature>
<dbReference type="PROSITE" id="PS00211">
    <property type="entry name" value="ABC_TRANSPORTER_1"/>
    <property type="match status" value="1"/>
</dbReference>
<dbReference type="AlphaFoldDB" id="A0A1T4MCE3"/>
<dbReference type="GO" id="GO:0005524">
    <property type="term" value="F:ATP binding"/>
    <property type="evidence" value="ECO:0007669"/>
    <property type="project" value="UniProtKB-KW"/>
</dbReference>
<accession>A0A1T4MCE3</accession>
<keyword evidence="2" id="KW-0813">Transport</keyword>
<dbReference type="InterPro" id="IPR017871">
    <property type="entry name" value="ABC_transporter-like_CS"/>
</dbReference>
<evidence type="ECO:0000259" key="11">
    <source>
        <dbReference type="PROSITE" id="PS50929"/>
    </source>
</evidence>
<dbReference type="EMBL" id="FUXA01000007">
    <property type="protein sequence ID" value="SJZ64537.1"/>
    <property type="molecule type" value="Genomic_DNA"/>
</dbReference>
<gene>
    <name evidence="12" type="ORF">SAMN02745110_01151</name>
</gene>
<dbReference type="OrthoDB" id="9762778at2"/>
<keyword evidence="4 9" id="KW-0812">Transmembrane</keyword>
<keyword evidence="7 9" id="KW-1133">Transmembrane helix</keyword>
<keyword evidence="6" id="KW-0067">ATP-binding</keyword>
<dbReference type="Proteomes" id="UP000189857">
    <property type="component" value="Unassembled WGS sequence"/>
</dbReference>
<feature type="transmembrane region" description="Helical" evidence="9">
    <location>
        <begin position="20"/>
        <end position="40"/>
    </location>
</feature>
<dbReference type="PROSITE" id="PS50893">
    <property type="entry name" value="ABC_TRANSPORTER_2"/>
    <property type="match status" value="1"/>
</dbReference>
<dbReference type="GO" id="GO:0016887">
    <property type="term" value="F:ATP hydrolysis activity"/>
    <property type="evidence" value="ECO:0007669"/>
    <property type="project" value="InterPro"/>
</dbReference>
<evidence type="ECO:0000256" key="6">
    <source>
        <dbReference type="ARBA" id="ARBA00022840"/>
    </source>
</evidence>
<dbReference type="PROSITE" id="PS50929">
    <property type="entry name" value="ABC_TM1F"/>
    <property type="match status" value="1"/>
</dbReference>
<evidence type="ECO:0000313" key="12">
    <source>
        <dbReference type="EMBL" id="SJZ64537.1"/>
    </source>
</evidence>
<feature type="domain" description="ABC transmembrane type-1" evidence="11">
    <location>
        <begin position="16"/>
        <end position="298"/>
    </location>
</feature>
<proteinExistence type="predicted"/>
<dbReference type="FunFam" id="3.40.50.300:FF:000221">
    <property type="entry name" value="Multidrug ABC transporter ATP-binding protein"/>
    <property type="match status" value="1"/>
</dbReference>
<dbReference type="Gene3D" id="3.40.50.300">
    <property type="entry name" value="P-loop containing nucleotide triphosphate hydrolases"/>
    <property type="match status" value="1"/>
</dbReference>
<dbReference type="InterPro" id="IPR003593">
    <property type="entry name" value="AAA+_ATPase"/>
</dbReference>
<dbReference type="Pfam" id="PF00664">
    <property type="entry name" value="ABC_membrane"/>
    <property type="match status" value="1"/>
</dbReference>
<name>A0A1T4MCE3_9FIRM</name>
<dbReference type="InterPro" id="IPR039421">
    <property type="entry name" value="Type_1_exporter"/>
</dbReference>
<dbReference type="GO" id="GO:0015421">
    <property type="term" value="F:ABC-type oligopeptide transporter activity"/>
    <property type="evidence" value="ECO:0007669"/>
    <property type="project" value="TreeGrafter"/>
</dbReference>
<dbReference type="CDD" id="cd18548">
    <property type="entry name" value="ABC_6TM_Tm287_like"/>
    <property type="match status" value="1"/>
</dbReference>
<keyword evidence="5" id="KW-0547">Nucleotide-binding</keyword>
<dbReference type="RefSeq" id="WP_078787001.1">
    <property type="nucleotide sequence ID" value="NZ_FMTO01000006.1"/>
</dbReference>
<evidence type="ECO:0000256" key="4">
    <source>
        <dbReference type="ARBA" id="ARBA00022692"/>
    </source>
</evidence>
<evidence type="ECO:0000256" key="7">
    <source>
        <dbReference type="ARBA" id="ARBA00022989"/>
    </source>
</evidence>
<dbReference type="Pfam" id="PF00005">
    <property type="entry name" value="ABC_tran"/>
    <property type="match status" value="1"/>
</dbReference>
<dbReference type="InterPro" id="IPR036640">
    <property type="entry name" value="ABC1_TM_sf"/>
</dbReference>
<comment type="subcellular location">
    <subcellularLocation>
        <location evidence="1">Cell membrane</location>
        <topology evidence="1">Multi-pass membrane protein</topology>
    </subcellularLocation>
</comment>
<dbReference type="GO" id="GO:0005886">
    <property type="term" value="C:plasma membrane"/>
    <property type="evidence" value="ECO:0007669"/>
    <property type="project" value="UniProtKB-SubCell"/>
</dbReference>
<evidence type="ECO:0000256" key="2">
    <source>
        <dbReference type="ARBA" id="ARBA00022448"/>
    </source>
</evidence>
<evidence type="ECO:0000256" key="8">
    <source>
        <dbReference type="ARBA" id="ARBA00023136"/>
    </source>
</evidence>
<feature type="transmembrane region" description="Helical" evidence="9">
    <location>
        <begin position="157"/>
        <end position="181"/>
    </location>
</feature>
<evidence type="ECO:0000256" key="1">
    <source>
        <dbReference type="ARBA" id="ARBA00004651"/>
    </source>
</evidence>
<evidence type="ECO:0000256" key="9">
    <source>
        <dbReference type="SAM" id="Phobius"/>
    </source>
</evidence>
<organism evidence="12 13">
    <name type="scientific">Eubacterium ruminantium</name>
    <dbReference type="NCBI Taxonomy" id="42322"/>
    <lineage>
        <taxon>Bacteria</taxon>
        <taxon>Bacillati</taxon>
        <taxon>Bacillota</taxon>
        <taxon>Clostridia</taxon>
        <taxon>Eubacteriales</taxon>
        <taxon>Eubacteriaceae</taxon>
        <taxon>Eubacterium</taxon>
    </lineage>
</organism>
<evidence type="ECO:0000256" key="5">
    <source>
        <dbReference type="ARBA" id="ARBA00022741"/>
    </source>
</evidence>
<evidence type="ECO:0000256" key="3">
    <source>
        <dbReference type="ARBA" id="ARBA00022475"/>
    </source>
</evidence>